<dbReference type="AlphaFoldDB" id="A0A9P6MJ84"/>
<keyword evidence="3" id="KW-0489">Methyltransferase</keyword>
<evidence type="ECO:0000256" key="1">
    <source>
        <dbReference type="SAM" id="MobiDB-lite"/>
    </source>
</evidence>
<feature type="region of interest" description="Disordered" evidence="1">
    <location>
        <begin position="42"/>
        <end position="62"/>
    </location>
</feature>
<dbReference type="Pfam" id="PF07780">
    <property type="entry name" value="Spb1_C"/>
    <property type="match status" value="1"/>
</dbReference>
<keyword evidence="3" id="KW-0808">Transferase</keyword>
<evidence type="ECO:0000313" key="3">
    <source>
        <dbReference type="EMBL" id="KAG0004530.1"/>
    </source>
</evidence>
<evidence type="ECO:0000313" key="4">
    <source>
        <dbReference type="Proteomes" id="UP000749646"/>
    </source>
</evidence>
<dbReference type="GO" id="GO:0006364">
    <property type="term" value="P:rRNA processing"/>
    <property type="evidence" value="ECO:0007669"/>
    <property type="project" value="InterPro"/>
</dbReference>
<proteinExistence type="predicted"/>
<comment type="caution">
    <text evidence="3">The sequence shown here is derived from an EMBL/GenBank/DDBJ whole genome shotgun (WGS) entry which is preliminary data.</text>
</comment>
<dbReference type="Proteomes" id="UP000749646">
    <property type="component" value="Unassembled WGS sequence"/>
</dbReference>
<dbReference type="GO" id="GO:0008168">
    <property type="term" value="F:methyltransferase activity"/>
    <property type="evidence" value="ECO:0007669"/>
    <property type="project" value="UniProtKB-KW"/>
</dbReference>
<evidence type="ECO:0000259" key="2">
    <source>
        <dbReference type="Pfam" id="PF07780"/>
    </source>
</evidence>
<name>A0A9P6MJ84_9FUNG</name>
<dbReference type="GO" id="GO:0032259">
    <property type="term" value="P:methylation"/>
    <property type="evidence" value="ECO:0007669"/>
    <property type="project" value="UniProtKB-KW"/>
</dbReference>
<reference evidence="3" key="1">
    <citation type="journal article" date="2020" name="Fungal Divers.">
        <title>Resolving the Mortierellaceae phylogeny through synthesis of multi-gene phylogenetics and phylogenomics.</title>
        <authorList>
            <person name="Vandepol N."/>
            <person name="Liber J."/>
            <person name="Desiro A."/>
            <person name="Na H."/>
            <person name="Kennedy M."/>
            <person name="Barry K."/>
            <person name="Grigoriev I.V."/>
            <person name="Miller A.N."/>
            <person name="O'Donnell K."/>
            <person name="Stajich J.E."/>
            <person name="Bonito G."/>
        </authorList>
    </citation>
    <scope>NUCLEOTIDE SEQUENCE</scope>
    <source>
        <strain evidence="3">MES-2147</strain>
    </source>
</reference>
<accession>A0A9P6MJ84</accession>
<protein>
    <submittedName>
        <fullName evidence="3">AdoMet-dependent rRNA methyltransferase spb1</fullName>
    </submittedName>
</protein>
<dbReference type="OrthoDB" id="2449035at2759"/>
<dbReference type="GO" id="GO:0005634">
    <property type="term" value="C:nucleus"/>
    <property type="evidence" value="ECO:0007669"/>
    <property type="project" value="InterPro"/>
</dbReference>
<feature type="compositionally biased region" description="Acidic residues" evidence="1">
    <location>
        <begin position="46"/>
        <end position="57"/>
    </location>
</feature>
<dbReference type="EMBL" id="JAAAHW010000257">
    <property type="protein sequence ID" value="KAG0004530.1"/>
    <property type="molecule type" value="Genomic_DNA"/>
</dbReference>
<sequence>MDSDQEIHQLKTNRNSLIRKAAKPALEDQDVQDDDIEMAPVNKEFEDNEIWDAESDENDSRKRKQINEYSLITAEAMTITQSLVNKTTTKSELIDKGFTKQAFADKDGRPTWFLEDEKKNNISNLPITKEAVQVIKDRMRAMNVRPIKKLAEARARNKYEAGQRLLRIQKRADIINETKDISEKEKSIGITKLLTKAGAKKPKNSVQLVVAK</sequence>
<feature type="domain" description="Ribosomal RNA methyltransferase SPB1-like C-terminal" evidence="2">
    <location>
        <begin position="30"/>
        <end position="212"/>
    </location>
</feature>
<keyword evidence="4" id="KW-1185">Reference proteome</keyword>
<dbReference type="InterPro" id="IPR012920">
    <property type="entry name" value="rRNA_MeTfrase_SPB1-like_C"/>
</dbReference>
<organism evidence="3 4">
    <name type="scientific">Modicella reniformis</name>
    <dbReference type="NCBI Taxonomy" id="1440133"/>
    <lineage>
        <taxon>Eukaryota</taxon>
        <taxon>Fungi</taxon>
        <taxon>Fungi incertae sedis</taxon>
        <taxon>Mucoromycota</taxon>
        <taxon>Mortierellomycotina</taxon>
        <taxon>Mortierellomycetes</taxon>
        <taxon>Mortierellales</taxon>
        <taxon>Mortierellaceae</taxon>
        <taxon>Modicella</taxon>
    </lineage>
</organism>
<gene>
    <name evidence="3" type="primary">SPB1_1</name>
    <name evidence="3" type="ORF">BGZ65_000179</name>
</gene>